<dbReference type="Gene3D" id="2.70.70.10">
    <property type="entry name" value="Glucose Permease (Domain IIA)"/>
    <property type="match status" value="1"/>
</dbReference>
<organism evidence="2">
    <name type="scientific">bioreactor metagenome</name>
    <dbReference type="NCBI Taxonomy" id="1076179"/>
    <lineage>
        <taxon>unclassified sequences</taxon>
        <taxon>metagenomes</taxon>
        <taxon>ecological metagenomes</taxon>
    </lineage>
</organism>
<evidence type="ECO:0000313" key="2">
    <source>
        <dbReference type="EMBL" id="MPM94150.1"/>
    </source>
</evidence>
<feature type="region of interest" description="Disordered" evidence="1">
    <location>
        <begin position="1"/>
        <end position="21"/>
    </location>
</feature>
<sequence>MLTSGYGSRLKNGERGFHSGIDITNSPYGNTPIYPVAESIISDYGFSSSRGNYIVYEVKNQHLIQVLAYK</sequence>
<evidence type="ECO:0000256" key="1">
    <source>
        <dbReference type="SAM" id="MobiDB-lite"/>
    </source>
</evidence>
<dbReference type="EMBL" id="VSSQ01040834">
    <property type="protein sequence ID" value="MPM94150.1"/>
    <property type="molecule type" value="Genomic_DNA"/>
</dbReference>
<evidence type="ECO:0008006" key="3">
    <source>
        <dbReference type="Google" id="ProtNLM"/>
    </source>
</evidence>
<proteinExistence type="predicted"/>
<dbReference type="AlphaFoldDB" id="A0A645DXA8"/>
<accession>A0A645DXA8</accession>
<comment type="caution">
    <text evidence="2">The sequence shown here is derived from an EMBL/GenBank/DDBJ whole genome shotgun (WGS) entry which is preliminary data.</text>
</comment>
<gene>
    <name evidence="2" type="ORF">SDC9_141294</name>
</gene>
<protein>
    <recommendedName>
        <fullName evidence="3">Peptidase M23 domain-containing protein</fullName>
    </recommendedName>
</protein>
<dbReference type="InterPro" id="IPR011055">
    <property type="entry name" value="Dup_hybrid_motif"/>
</dbReference>
<name>A0A645DXA8_9ZZZZ</name>
<reference evidence="2" key="1">
    <citation type="submission" date="2019-08" db="EMBL/GenBank/DDBJ databases">
        <authorList>
            <person name="Kucharzyk K."/>
            <person name="Murdoch R.W."/>
            <person name="Higgins S."/>
            <person name="Loffler F."/>
        </authorList>
    </citation>
    <scope>NUCLEOTIDE SEQUENCE</scope>
</reference>
<dbReference type="SUPFAM" id="SSF51261">
    <property type="entry name" value="Duplicated hybrid motif"/>
    <property type="match status" value="1"/>
</dbReference>